<dbReference type="PANTHER" id="PTHR45847:SF6">
    <property type="entry name" value="FATTY ACID AMIDE HYDROLASE"/>
    <property type="match status" value="1"/>
</dbReference>
<dbReference type="EMBL" id="JAWDGP010001278">
    <property type="protein sequence ID" value="KAK3793141.1"/>
    <property type="molecule type" value="Genomic_DNA"/>
</dbReference>
<dbReference type="InterPro" id="IPR052096">
    <property type="entry name" value="Endocannabinoid_amidase"/>
</dbReference>
<evidence type="ECO:0000259" key="4">
    <source>
        <dbReference type="Pfam" id="PF01425"/>
    </source>
</evidence>
<accession>A0AAE1E3R0</accession>
<dbReference type="SUPFAM" id="SSF75304">
    <property type="entry name" value="Amidase signature (AS) enzymes"/>
    <property type="match status" value="1"/>
</dbReference>
<dbReference type="GO" id="GO:0017064">
    <property type="term" value="F:fatty acid amide hydrolase activity"/>
    <property type="evidence" value="ECO:0007669"/>
    <property type="project" value="TreeGrafter"/>
</dbReference>
<dbReference type="InterPro" id="IPR023631">
    <property type="entry name" value="Amidase_dom"/>
</dbReference>
<dbReference type="GO" id="GO:0004040">
    <property type="term" value="F:amidase activity"/>
    <property type="evidence" value="ECO:0007669"/>
    <property type="project" value="TreeGrafter"/>
</dbReference>
<comment type="caution">
    <text evidence="5">The sequence shown here is derived from an EMBL/GenBank/DDBJ whole genome shotgun (WGS) entry which is preliminary data.</text>
</comment>
<evidence type="ECO:0000313" key="6">
    <source>
        <dbReference type="Proteomes" id="UP001283361"/>
    </source>
</evidence>
<proteinExistence type="inferred from homology"/>
<evidence type="ECO:0000256" key="3">
    <source>
        <dbReference type="SAM" id="Phobius"/>
    </source>
</evidence>
<dbReference type="PANTHER" id="PTHR45847">
    <property type="entry name" value="FATTY ACID AMIDE HYDROLASE"/>
    <property type="match status" value="1"/>
</dbReference>
<evidence type="ECO:0000256" key="1">
    <source>
        <dbReference type="ARBA" id="ARBA00009199"/>
    </source>
</evidence>
<feature type="transmembrane region" description="Helical" evidence="3">
    <location>
        <begin position="70"/>
        <end position="91"/>
    </location>
</feature>
<dbReference type="Proteomes" id="UP001283361">
    <property type="component" value="Unassembled WGS sequence"/>
</dbReference>
<evidence type="ECO:0000313" key="5">
    <source>
        <dbReference type="EMBL" id="KAK3793141.1"/>
    </source>
</evidence>
<dbReference type="GO" id="GO:0009062">
    <property type="term" value="P:fatty acid catabolic process"/>
    <property type="evidence" value="ECO:0007669"/>
    <property type="project" value="TreeGrafter"/>
</dbReference>
<keyword evidence="3" id="KW-1133">Transmembrane helix</keyword>
<dbReference type="FunFam" id="3.90.1300.10:FF:000003">
    <property type="entry name" value="Amidase signature enzyme"/>
    <property type="match status" value="1"/>
</dbReference>
<keyword evidence="3" id="KW-0812">Transmembrane</keyword>
<evidence type="ECO:0000256" key="2">
    <source>
        <dbReference type="ARBA" id="ARBA00022801"/>
    </source>
</evidence>
<feature type="domain" description="Amidase" evidence="4">
    <location>
        <begin position="151"/>
        <end position="629"/>
    </location>
</feature>
<sequence length="646" mass="70654">MLDWVTMTCSQHNCTWNRKLSGSFHLSEDVLQACIRSTQVLLNISKMSLWREAAEILLRVFNSLQNNYSILHVAIAAAAILTSTKAGMYVYKRQRRQQLKLKMQARGQRSKTDIEELRAELKTLQINTAIPTWSITELHAAVQAGEVTATEVLRAYQAKALEVNDRTNAITDVIKSAVTRAAQLDQLPPEQRGPLHGIPISLKEACGLEGLDCTSGFGELIDIPLKTDSNLVKVLKSKGAVPFVRTNIPQGMRSFGCSNGIYGVTKNPHNQARAPGGSSGGEGAIIGGQGSIIGIGSDLGGSVRNPAHFCGIVSLRPTAGRLGNYGNFNASTSNGQTLVINTDGPMARDVAALVHVTRAVLGPSLWELEPHVAPIPFNEQMFSSTRPLHIGYYVSDNNTRPVPAVERAVLWAVSALRAQGHTVEKFDVKSYNLEAFCNFLFRALAADQGQGYDKLLQYDNSSEAMLGFYAFGTMSDWMRPYVAKSLERDDDNVQSASFAAGGIRTIAEWFQANLDLQEFQQKFVADWKQHKLDIMISPPWPSPANKIETIDKIVACGTYTAVYNVLNFPAGIVPVTKVTPKDVQNAIDPKVYPAKYKQEKILQADAQGSQGLPIAVQVAGLPYTEERVLRVMAELEAAAKIKVNQI</sequence>
<organism evidence="5 6">
    <name type="scientific">Elysia crispata</name>
    <name type="common">lettuce slug</name>
    <dbReference type="NCBI Taxonomy" id="231223"/>
    <lineage>
        <taxon>Eukaryota</taxon>
        <taxon>Metazoa</taxon>
        <taxon>Spiralia</taxon>
        <taxon>Lophotrochozoa</taxon>
        <taxon>Mollusca</taxon>
        <taxon>Gastropoda</taxon>
        <taxon>Heterobranchia</taxon>
        <taxon>Euthyneura</taxon>
        <taxon>Panpulmonata</taxon>
        <taxon>Sacoglossa</taxon>
        <taxon>Placobranchoidea</taxon>
        <taxon>Plakobranchidae</taxon>
        <taxon>Elysia</taxon>
    </lineage>
</organism>
<dbReference type="Gene3D" id="3.90.1300.10">
    <property type="entry name" value="Amidase signature (AS) domain"/>
    <property type="match status" value="1"/>
</dbReference>
<dbReference type="PROSITE" id="PS00571">
    <property type="entry name" value="AMIDASES"/>
    <property type="match status" value="1"/>
</dbReference>
<protein>
    <recommendedName>
        <fullName evidence="4">Amidase domain-containing protein</fullName>
    </recommendedName>
</protein>
<gene>
    <name evidence="5" type="ORF">RRG08_024974</name>
</gene>
<dbReference type="AlphaFoldDB" id="A0AAE1E3R0"/>
<keyword evidence="6" id="KW-1185">Reference proteome</keyword>
<dbReference type="InterPro" id="IPR020556">
    <property type="entry name" value="Amidase_CS"/>
</dbReference>
<reference evidence="5" key="1">
    <citation type="journal article" date="2023" name="G3 (Bethesda)">
        <title>A reference genome for the long-term kleptoplast-retaining sea slug Elysia crispata morphotype clarki.</title>
        <authorList>
            <person name="Eastman K.E."/>
            <person name="Pendleton A.L."/>
            <person name="Shaikh M.A."/>
            <person name="Suttiyut T."/>
            <person name="Ogas R."/>
            <person name="Tomko P."/>
            <person name="Gavelis G."/>
            <person name="Widhalm J.R."/>
            <person name="Wisecaver J.H."/>
        </authorList>
    </citation>
    <scope>NUCLEOTIDE SEQUENCE</scope>
    <source>
        <strain evidence="5">ECLA1</strain>
    </source>
</reference>
<comment type="similarity">
    <text evidence="1">Belongs to the amidase family.</text>
</comment>
<keyword evidence="2" id="KW-0378">Hydrolase</keyword>
<dbReference type="InterPro" id="IPR036928">
    <property type="entry name" value="AS_sf"/>
</dbReference>
<keyword evidence="3" id="KW-0472">Membrane</keyword>
<dbReference type="Pfam" id="PF01425">
    <property type="entry name" value="Amidase"/>
    <property type="match status" value="1"/>
</dbReference>
<name>A0AAE1E3R0_9GAST</name>